<accession>A0A8T2ZEH9</accession>
<dbReference type="Gene3D" id="1.10.510.10">
    <property type="entry name" value="Transferase(Phosphotransferase) domain 1"/>
    <property type="match status" value="1"/>
</dbReference>
<protein>
    <recommendedName>
        <fullName evidence="1">Serine-threonine/tyrosine-protein kinase catalytic domain-containing protein</fullName>
    </recommendedName>
</protein>
<feature type="domain" description="Serine-threonine/tyrosine-protein kinase catalytic" evidence="1">
    <location>
        <begin position="5"/>
        <end position="51"/>
    </location>
</feature>
<name>A0A8T2ZEH9_POPDE</name>
<dbReference type="SUPFAM" id="SSF56112">
    <property type="entry name" value="Protein kinase-like (PK-like)"/>
    <property type="match status" value="1"/>
</dbReference>
<dbReference type="GO" id="GO:0004674">
    <property type="term" value="F:protein serine/threonine kinase activity"/>
    <property type="evidence" value="ECO:0007669"/>
    <property type="project" value="TreeGrafter"/>
</dbReference>
<evidence type="ECO:0000259" key="1">
    <source>
        <dbReference type="Pfam" id="PF07714"/>
    </source>
</evidence>
<evidence type="ECO:0000313" key="2">
    <source>
        <dbReference type="EMBL" id="KAH8515701.1"/>
    </source>
</evidence>
<evidence type="ECO:0000313" key="3">
    <source>
        <dbReference type="Proteomes" id="UP000807159"/>
    </source>
</evidence>
<dbReference type="Proteomes" id="UP000807159">
    <property type="component" value="Chromosome 2"/>
</dbReference>
<dbReference type="AlphaFoldDB" id="A0A8T2ZEH9"/>
<dbReference type="EMBL" id="JACEGQ020000002">
    <property type="protein sequence ID" value="KAH8515701.1"/>
    <property type="molecule type" value="Genomic_DNA"/>
</dbReference>
<reference evidence="2" key="1">
    <citation type="journal article" date="2021" name="J. Hered.">
        <title>Genome Assembly of Salicaceae Populus deltoides (Eastern Cottonwood) I-69 Based on Nanopore Sequencing and Hi-C Technologies.</title>
        <authorList>
            <person name="Bai S."/>
            <person name="Wu H."/>
            <person name="Zhang J."/>
            <person name="Pan Z."/>
            <person name="Zhao W."/>
            <person name="Li Z."/>
            <person name="Tong C."/>
        </authorList>
    </citation>
    <scope>NUCLEOTIDE SEQUENCE</scope>
    <source>
        <tissue evidence="2">Leaf</tissue>
    </source>
</reference>
<proteinExistence type="predicted"/>
<dbReference type="PANTHER" id="PTHR44329:SF41">
    <property type="entry name" value="OS12G0163800 PROTEIN"/>
    <property type="match status" value="1"/>
</dbReference>
<dbReference type="Pfam" id="PF07714">
    <property type="entry name" value="PK_Tyr_Ser-Thr"/>
    <property type="match status" value="1"/>
</dbReference>
<dbReference type="InterPro" id="IPR011009">
    <property type="entry name" value="Kinase-like_dom_sf"/>
</dbReference>
<dbReference type="InterPro" id="IPR001245">
    <property type="entry name" value="Ser-Thr/Tyr_kinase_cat_dom"/>
</dbReference>
<dbReference type="PANTHER" id="PTHR44329">
    <property type="entry name" value="SERINE/THREONINE-PROTEIN KINASE TNNI3K-RELATED"/>
    <property type="match status" value="1"/>
</dbReference>
<sequence length="87" mass="9862">MTPLQAALGVRQGLRPDLPQNAHPKLLDLMQRCWETVPDKRPSFSEITVELETLLQESQITGTDYFLTQHSNWRVLMICSSVVPPST</sequence>
<keyword evidence="3" id="KW-1185">Reference proteome</keyword>
<dbReference type="InterPro" id="IPR051681">
    <property type="entry name" value="Ser/Thr_Kinases-Pseudokinases"/>
</dbReference>
<comment type="caution">
    <text evidence="2">The sequence shown here is derived from an EMBL/GenBank/DDBJ whole genome shotgun (WGS) entry which is preliminary data.</text>
</comment>
<gene>
    <name evidence="2" type="ORF">H0E87_004229</name>
</gene>
<organism evidence="2 3">
    <name type="scientific">Populus deltoides</name>
    <name type="common">Eastern poplar</name>
    <name type="synonym">Eastern cottonwood</name>
    <dbReference type="NCBI Taxonomy" id="3696"/>
    <lineage>
        <taxon>Eukaryota</taxon>
        <taxon>Viridiplantae</taxon>
        <taxon>Streptophyta</taxon>
        <taxon>Embryophyta</taxon>
        <taxon>Tracheophyta</taxon>
        <taxon>Spermatophyta</taxon>
        <taxon>Magnoliopsida</taxon>
        <taxon>eudicotyledons</taxon>
        <taxon>Gunneridae</taxon>
        <taxon>Pentapetalae</taxon>
        <taxon>rosids</taxon>
        <taxon>fabids</taxon>
        <taxon>Malpighiales</taxon>
        <taxon>Salicaceae</taxon>
        <taxon>Saliceae</taxon>
        <taxon>Populus</taxon>
    </lineage>
</organism>